<evidence type="ECO:0000256" key="1">
    <source>
        <dbReference type="ARBA" id="ARBA00023125"/>
    </source>
</evidence>
<comment type="caution">
    <text evidence="3">The sequence shown here is derived from an EMBL/GenBank/DDBJ whole genome shotgun (WGS) entry which is preliminary data.</text>
</comment>
<dbReference type="GO" id="GO:0003677">
    <property type="term" value="F:DNA binding"/>
    <property type="evidence" value="ECO:0007669"/>
    <property type="project" value="UniProtKB-KW"/>
</dbReference>
<evidence type="ECO:0000259" key="2">
    <source>
        <dbReference type="PROSITE" id="PS50995"/>
    </source>
</evidence>
<dbReference type="GO" id="GO:0003700">
    <property type="term" value="F:DNA-binding transcription factor activity"/>
    <property type="evidence" value="ECO:0007669"/>
    <property type="project" value="InterPro"/>
</dbReference>
<keyword evidence="4" id="KW-1185">Reference proteome</keyword>
<reference evidence="4" key="1">
    <citation type="submission" date="2017-11" db="EMBL/GenBank/DDBJ databases">
        <authorList>
            <person name="Zhu W."/>
        </authorList>
    </citation>
    <scope>NUCLEOTIDE SEQUENCE [LARGE SCALE GENOMIC DNA]</scope>
    <source>
        <strain evidence="4">CAU 1051</strain>
    </source>
</reference>
<dbReference type="Gene3D" id="1.10.10.10">
    <property type="entry name" value="Winged helix-like DNA-binding domain superfamily/Winged helix DNA-binding domain"/>
    <property type="match status" value="1"/>
</dbReference>
<dbReference type="InterPro" id="IPR039422">
    <property type="entry name" value="MarR/SlyA-like"/>
</dbReference>
<dbReference type="InterPro" id="IPR036390">
    <property type="entry name" value="WH_DNA-bd_sf"/>
</dbReference>
<dbReference type="InterPro" id="IPR036388">
    <property type="entry name" value="WH-like_DNA-bd_sf"/>
</dbReference>
<feature type="domain" description="HTH marR-type" evidence="2">
    <location>
        <begin position="10"/>
        <end position="140"/>
    </location>
</feature>
<evidence type="ECO:0000313" key="4">
    <source>
        <dbReference type="Proteomes" id="UP000256520"/>
    </source>
</evidence>
<dbReference type="Pfam" id="PF01047">
    <property type="entry name" value="MarR"/>
    <property type="match status" value="1"/>
</dbReference>
<protein>
    <submittedName>
        <fullName evidence="3">MarR family transcriptional regulator</fullName>
    </submittedName>
</protein>
<evidence type="ECO:0000313" key="3">
    <source>
        <dbReference type="EMBL" id="RDW20478.1"/>
    </source>
</evidence>
<dbReference type="RefSeq" id="WP_115748592.1">
    <property type="nucleotide sequence ID" value="NZ_PIOD01000005.1"/>
</dbReference>
<dbReference type="PANTHER" id="PTHR33164:SF43">
    <property type="entry name" value="HTH-TYPE TRANSCRIPTIONAL REPRESSOR YETL"/>
    <property type="match status" value="1"/>
</dbReference>
<dbReference type="PANTHER" id="PTHR33164">
    <property type="entry name" value="TRANSCRIPTIONAL REGULATOR, MARR FAMILY"/>
    <property type="match status" value="1"/>
</dbReference>
<accession>A0A3D8PYV7</accession>
<proteinExistence type="predicted"/>
<dbReference type="InterPro" id="IPR000835">
    <property type="entry name" value="HTH_MarR-typ"/>
</dbReference>
<dbReference type="Proteomes" id="UP000256520">
    <property type="component" value="Unassembled WGS sequence"/>
</dbReference>
<dbReference type="PRINTS" id="PR00598">
    <property type="entry name" value="HTHMARR"/>
</dbReference>
<dbReference type="AlphaFoldDB" id="A0A3D8PYV7"/>
<keyword evidence="1" id="KW-0238">DNA-binding</keyword>
<dbReference type="PROSITE" id="PS50995">
    <property type="entry name" value="HTH_MARR_2"/>
    <property type="match status" value="1"/>
</dbReference>
<dbReference type="GO" id="GO:0006950">
    <property type="term" value="P:response to stress"/>
    <property type="evidence" value="ECO:0007669"/>
    <property type="project" value="TreeGrafter"/>
</dbReference>
<dbReference type="InterPro" id="IPR011991">
    <property type="entry name" value="ArsR-like_HTH"/>
</dbReference>
<dbReference type="EMBL" id="PIOD01000005">
    <property type="protein sequence ID" value="RDW20478.1"/>
    <property type="molecule type" value="Genomic_DNA"/>
</dbReference>
<organism evidence="3 4">
    <name type="scientific">Oceanobacillus chungangensis</name>
    <dbReference type="NCBI Taxonomy" id="1229152"/>
    <lineage>
        <taxon>Bacteria</taxon>
        <taxon>Bacillati</taxon>
        <taxon>Bacillota</taxon>
        <taxon>Bacilli</taxon>
        <taxon>Bacillales</taxon>
        <taxon>Bacillaceae</taxon>
        <taxon>Oceanobacillus</taxon>
    </lineage>
</organism>
<sequence length="147" mass="17156">MKLLKKKDIIHQINYLLNNLSIQLAKKYDNRINNELTVKQVLVLEYIKHGITSTKDLAEQLNVSTSAISQLLNKLEDKGYIERVINKNNRREIILHLAAKGNQYIGESRKLDEEIYRDVFGQLPLEDLEQLAKIFNKLNAILEEKRQ</sequence>
<dbReference type="OrthoDB" id="2355600at2"/>
<dbReference type="SMART" id="SM00347">
    <property type="entry name" value="HTH_MARR"/>
    <property type="match status" value="1"/>
</dbReference>
<gene>
    <name evidence="3" type="ORF">CWR45_04365</name>
</gene>
<dbReference type="CDD" id="cd00090">
    <property type="entry name" value="HTH_ARSR"/>
    <property type="match status" value="1"/>
</dbReference>
<name>A0A3D8PYV7_9BACI</name>
<dbReference type="SUPFAM" id="SSF46785">
    <property type="entry name" value="Winged helix' DNA-binding domain"/>
    <property type="match status" value="1"/>
</dbReference>